<feature type="domain" description="Plastocyanin-like" evidence="8">
    <location>
        <begin position="170"/>
        <end position="253"/>
    </location>
</feature>
<evidence type="ECO:0000313" key="11">
    <source>
        <dbReference type="Proteomes" id="UP001063166"/>
    </source>
</evidence>
<keyword evidence="6" id="KW-0325">Glycoprotein</keyword>
<dbReference type="PANTHER" id="PTHR11709">
    <property type="entry name" value="MULTI-COPPER OXIDASE"/>
    <property type="match status" value="1"/>
</dbReference>
<sequence>MVWLFALVGLCTPLLAAAAAVSIAPPSQPNLAPKLLRVANGFIAPDGFNRSAVLVNGQHPAPLLTGKKGMKFRFNVENALTDPTMQRATSVHWHGLFQRGTNWADGPVGVSQCPISPQDSFLYEFTVNDQAGTFWYHSHFSVQYCDGLRGPFVVYDDEDPHRHLYDVDNESTVITVGEWYHTPTPSILDVPLAHSTLINGKGRSVSGPAVPLSVINVVKGKRYRFRLVSIACDSNYMFSIDGHSLLVIASGKKHMVMLCNVTDIGYVVQ</sequence>
<accession>A0A9P3UNN9</accession>
<evidence type="ECO:0000256" key="6">
    <source>
        <dbReference type="ARBA" id="ARBA00023180"/>
    </source>
</evidence>
<dbReference type="InterPro" id="IPR045087">
    <property type="entry name" value="Cu-oxidase_fam"/>
</dbReference>
<keyword evidence="4" id="KW-0186">Copper</keyword>
<keyword evidence="3" id="KW-0560">Oxidoreductase</keyword>
<dbReference type="SUPFAM" id="SSF49503">
    <property type="entry name" value="Cupredoxins"/>
    <property type="match status" value="2"/>
</dbReference>
<evidence type="ECO:0000256" key="4">
    <source>
        <dbReference type="ARBA" id="ARBA00023008"/>
    </source>
</evidence>
<organism evidence="10 11">
    <name type="scientific">Lyophyllum shimeji</name>
    <name type="common">Hon-shimeji</name>
    <name type="synonym">Tricholoma shimeji</name>
    <dbReference type="NCBI Taxonomy" id="47721"/>
    <lineage>
        <taxon>Eukaryota</taxon>
        <taxon>Fungi</taxon>
        <taxon>Dikarya</taxon>
        <taxon>Basidiomycota</taxon>
        <taxon>Agaricomycotina</taxon>
        <taxon>Agaricomycetes</taxon>
        <taxon>Agaricomycetidae</taxon>
        <taxon>Agaricales</taxon>
        <taxon>Tricholomatineae</taxon>
        <taxon>Lyophyllaceae</taxon>
        <taxon>Lyophyllum</taxon>
    </lineage>
</organism>
<dbReference type="InterPro" id="IPR001117">
    <property type="entry name" value="Cu-oxidase_2nd"/>
</dbReference>
<proteinExistence type="inferred from homology"/>
<dbReference type="CDD" id="cd13856">
    <property type="entry name" value="CuRO_1_Tv-LCC_like"/>
    <property type="match status" value="1"/>
</dbReference>
<dbReference type="OrthoDB" id="2121828at2759"/>
<feature type="signal peptide" evidence="7">
    <location>
        <begin position="1"/>
        <end position="18"/>
    </location>
</feature>
<dbReference type="GO" id="GO:0016491">
    <property type="term" value="F:oxidoreductase activity"/>
    <property type="evidence" value="ECO:0007669"/>
    <property type="project" value="UniProtKB-KW"/>
</dbReference>
<keyword evidence="7" id="KW-0732">Signal</keyword>
<dbReference type="InterPro" id="IPR011707">
    <property type="entry name" value="Cu-oxidase-like_N"/>
</dbReference>
<feature type="domain" description="Plastocyanin-like" evidence="9">
    <location>
        <begin position="42"/>
        <end position="158"/>
    </location>
</feature>
<evidence type="ECO:0000256" key="5">
    <source>
        <dbReference type="ARBA" id="ARBA00023157"/>
    </source>
</evidence>
<dbReference type="Gene3D" id="2.60.40.420">
    <property type="entry name" value="Cupredoxins - blue copper proteins"/>
    <property type="match status" value="2"/>
</dbReference>
<dbReference type="AlphaFoldDB" id="A0A9P3UNN9"/>
<evidence type="ECO:0000256" key="3">
    <source>
        <dbReference type="ARBA" id="ARBA00023002"/>
    </source>
</evidence>
<dbReference type="PROSITE" id="PS00079">
    <property type="entry name" value="MULTICOPPER_OXIDASE1"/>
    <property type="match status" value="1"/>
</dbReference>
<reference evidence="10" key="1">
    <citation type="submission" date="2022-07" db="EMBL/GenBank/DDBJ databases">
        <title>The genome of Lyophyllum shimeji provides insight into the initial evolution of ectomycorrhizal fungal genome.</title>
        <authorList>
            <person name="Kobayashi Y."/>
            <person name="Shibata T."/>
            <person name="Hirakawa H."/>
            <person name="Shigenobu S."/>
            <person name="Nishiyama T."/>
            <person name="Yamada A."/>
            <person name="Hasebe M."/>
            <person name="Kawaguchi M."/>
        </authorList>
    </citation>
    <scope>NUCLEOTIDE SEQUENCE</scope>
    <source>
        <strain evidence="10">AT787</strain>
    </source>
</reference>
<dbReference type="FunFam" id="2.60.40.420:FF:000045">
    <property type="entry name" value="Laccase 2"/>
    <property type="match status" value="1"/>
</dbReference>
<dbReference type="Pfam" id="PF07732">
    <property type="entry name" value="Cu-oxidase_3"/>
    <property type="match status" value="1"/>
</dbReference>
<evidence type="ECO:0000256" key="1">
    <source>
        <dbReference type="ARBA" id="ARBA00010609"/>
    </source>
</evidence>
<dbReference type="GO" id="GO:0005507">
    <property type="term" value="F:copper ion binding"/>
    <property type="evidence" value="ECO:0007669"/>
    <property type="project" value="InterPro"/>
</dbReference>
<gene>
    <name evidence="10" type="ORF">LshimejAT787_0411310</name>
</gene>
<protein>
    <submittedName>
        <fullName evidence="10">Multicopper oxidase family protein</fullName>
    </submittedName>
</protein>
<dbReference type="InterPro" id="IPR033138">
    <property type="entry name" value="Cu_oxidase_CS"/>
</dbReference>
<dbReference type="EMBL" id="BRPK01000004">
    <property type="protein sequence ID" value="GLB38080.1"/>
    <property type="molecule type" value="Genomic_DNA"/>
</dbReference>
<dbReference type="InterPro" id="IPR008972">
    <property type="entry name" value="Cupredoxin"/>
</dbReference>
<keyword evidence="5" id="KW-1015">Disulfide bond</keyword>
<feature type="chain" id="PRO_5040181399" evidence="7">
    <location>
        <begin position="19"/>
        <end position="269"/>
    </location>
</feature>
<dbReference type="PANTHER" id="PTHR11709:SF511">
    <property type="entry name" value="LACCASE"/>
    <property type="match status" value="1"/>
</dbReference>
<name>A0A9P3UNN9_LYOSH</name>
<evidence type="ECO:0000313" key="10">
    <source>
        <dbReference type="EMBL" id="GLB38080.1"/>
    </source>
</evidence>
<evidence type="ECO:0000259" key="8">
    <source>
        <dbReference type="Pfam" id="PF00394"/>
    </source>
</evidence>
<comment type="caution">
    <text evidence="10">The sequence shown here is derived from an EMBL/GenBank/DDBJ whole genome shotgun (WGS) entry which is preliminary data.</text>
</comment>
<evidence type="ECO:0000256" key="2">
    <source>
        <dbReference type="ARBA" id="ARBA00022723"/>
    </source>
</evidence>
<keyword evidence="2" id="KW-0479">Metal-binding</keyword>
<dbReference type="Proteomes" id="UP001063166">
    <property type="component" value="Unassembled WGS sequence"/>
</dbReference>
<evidence type="ECO:0000259" key="9">
    <source>
        <dbReference type="Pfam" id="PF07732"/>
    </source>
</evidence>
<dbReference type="Pfam" id="PF00394">
    <property type="entry name" value="Cu-oxidase"/>
    <property type="match status" value="1"/>
</dbReference>
<keyword evidence="11" id="KW-1185">Reference proteome</keyword>
<comment type="similarity">
    <text evidence="1">Belongs to the multicopper oxidase family.</text>
</comment>
<evidence type="ECO:0000256" key="7">
    <source>
        <dbReference type="SAM" id="SignalP"/>
    </source>
</evidence>